<dbReference type="Pfam" id="PF03791">
    <property type="entry name" value="KNOX2"/>
    <property type="match status" value="1"/>
</dbReference>
<dbReference type="EMBL" id="PGOL01000361">
    <property type="protein sequence ID" value="PKI71712.1"/>
    <property type="molecule type" value="Genomic_DNA"/>
</dbReference>
<gene>
    <name evidence="6" type="ORF">CDL15_Pgr005381</name>
    <name evidence="7" type="ORF">CRG98_007845</name>
</gene>
<feature type="region of interest" description="Disordered" evidence="3">
    <location>
        <begin position="135"/>
        <end position="154"/>
    </location>
</feature>
<evidence type="ECO:0000313" key="6">
    <source>
        <dbReference type="EMBL" id="OWM82981.1"/>
    </source>
</evidence>
<comment type="subcellular location">
    <subcellularLocation>
        <location evidence="1">Nucleus</location>
    </subcellularLocation>
</comment>
<keyword evidence="9" id="KW-1185">Reference proteome</keyword>
<dbReference type="GO" id="GO:0003677">
    <property type="term" value="F:DNA binding"/>
    <property type="evidence" value="ECO:0007669"/>
    <property type="project" value="InterPro"/>
</dbReference>
<evidence type="ECO:0000313" key="9">
    <source>
        <dbReference type="Proteomes" id="UP000233551"/>
    </source>
</evidence>
<accession>A0A218XES8</accession>
<proteinExistence type="predicted"/>
<organism evidence="6 8">
    <name type="scientific">Punica granatum</name>
    <name type="common">Pomegranate</name>
    <dbReference type="NCBI Taxonomy" id="22663"/>
    <lineage>
        <taxon>Eukaryota</taxon>
        <taxon>Viridiplantae</taxon>
        <taxon>Streptophyta</taxon>
        <taxon>Embryophyta</taxon>
        <taxon>Tracheophyta</taxon>
        <taxon>Spermatophyta</taxon>
        <taxon>Magnoliopsida</taxon>
        <taxon>eudicotyledons</taxon>
        <taxon>Gunneridae</taxon>
        <taxon>Pentapetalae</taxon>
        <taxon>rosids</taxon>
        <taxon>malvids</taxon>
        <taxon>Myrtales</taxon>
        <taxon>Lythraceae</taxon>
        <taxon>Punica</taxon>
    </lineage>
</organism>
<dbReference type="SMART" id="SM01255">
    <property type="entry name" value="KNOX1"/>
    <property type="match status" value="1"/>
</dbReference>
<sequence>MEAHRDRETCANVVVEEEEDDDDNNVDESADKDVLKRRISTHPLFGELVRIHLDCLKVGVVGEARGDHYRMRNQQHIIEYNKSSRRMLHHSDLDQFMEAYCVALSKLRDAMEEPQHESMAFISSMHSQLQEMTGVPIAHSDTPPPLPPRPTSSG</sequence>
<feature type="region of interest" description="Disordered" evidence="3">
    <location>
        <begin position="1"/>
        <end position="28"/>
    </location>
</feature>
<reference evidence="8" key="1">
    <citation type="journal article" date="2017" name="Plant J.">
        <title>The pomegranate (Punica granatum L.) genome and the genomics of punicalagin biosynthesis.</title>
        <authorList>
            <person name="Qin G."/>
            <person name="Xu C."/>
            <person name="Ming R."/>
            <person name="Tang H."/>
            <person name="Guyot R."/>
            <person name="Kramer E.M."/>
            <person name="Hu Y."/>
            <person name="Yi X."/>
            <person name="Qi Y."/>
            <person name="Xu X."/>
            <person name="Gao Z."/>
            <person name="Pan H."/>
            <person name="Jian J."/>
            <person name="Tian Y."/>
            <person name="Yue Z."/>
            <person name="Xu Y."/>
        </authorList>
    </citation>
    <scope>NUCLEOTIDE SEQUENCE [LARGE SCALE GENOMIC DNA]</scope>
    <source>
        <strain evidence="8">cv. Dabenzi</strain>
    </source>
</reference>
<dbReference type="InterPro" id="IPR005540">
    <property type="entry name" value="KNOX1"/>
</dbReference>
<feature type="compositionally biased region" description="Acidic residues" evidence="3">
    <location>
        <begin position="15"/>
        <end position="28"/>
    </location>
</feature>
<dbReference type="InterPro" id="IPR005541">
    <property type="entry name" value="KNOX2"/>
</dbReference>
<evidence type="ECO:0000313" key="8">
    <source>
        <dbReference type="Proteomes" id="UP000197138"/>
    </source>
</evidence>
<dbReference type="PANTHER" id="PTHR48452:SF1">
    <property type="entry name" value="FUSED COMPOUND LEAF 1"/>
    <property type="match status" value="1"/>
</dbReference>
<dbReference type="Proteomes" id="UP000197138">
    <property type="component" value="Unassembled WGS sequence"/>
</dbReference>
<dbReference type="AlphaFoldDB" id="A0A218XES8"/>
<protein>
    <submittedName>
        <fullName evidence="6">Uncharacterized protein</fullName>
    </submittedName>
</protein>
<evidence type="ECO:0000259" key="5">
    <source>
        <dbReference type="SMART" id="SM01256"/>
    </source>
</evidence>
<dbReference type="Pfam" id="PF03790">
    <property type="entry name" value="KNOX1"/>
    <property type="match status" value="1"/>
</dbReference>
<name>A0A218XES8_PUNGR</name>
<evidence type="ECO:0000256" key="1">
    <source>
        <dbReference type="ARBA" id="ARBA00004123"/>
    </source>
</evidence>
<evidence type="ECO:0000256" key="3">
    <source>
        <dbReference type="SAM" id="MobiDB-lite"/>
    </source>
</evidence>
<dbReference type="EMBL" id="MTKT01001941">
    <property type="protein sequence ID" value="OWM82981.1"/>
    <property type="molecule type" value="Genomic_DNA"/>
</dbReference>
<feature type="domain" description="KNOX2" evidence="5">
    <location>
        <begin position="83"/>
        <end position="134"/>
    </location>
</feature>
<dbReference type="Proteomes" id="UP000233551">
    <property type="component" value="Unassembled WGS sequence"/>
</dbReference>
<dbReference type="PANTHER" id="PTHR48452">
    <property type="entry name" value="FUSED COMPOUND LEAF 1"/>
    <property type="match status" value="1"/>
</dbReference>
<evidence type="ECO:0000259" key="4">
    <source>
        <dbReference type="SMART" id="SM01255"/>
    </source>
</evidence>
<keyword evidence="2" id="KW-0539">Nucleus</keyword>
<feature type="compositionally biased region" description="Pro residues" evidence="3">
    <location>
        <begin position="142"/>
        <end position="154"/>
    </location>
</feature>
<reference evidence="6" key="2">
    <citation type="submission" date="2017-06" db="EMBL/GenBank/DDBJ databases">
        <title>The pomegranate genome and the genomics of punicalagin biosynthesis.</title>
        <authorList>
            <person name="Xu C."/>
        </authorList>
    </citation>
    <scope>NUCLEOTIDE SEQUENCE [LARGE SCALE GENOMIC DNA]</scope>
    <source>
        <tissue evidence="6">Fresh leaf</tissue>
    </source>
</reference>
<reference evidence="7 9" key="3">
    <citation type="submission" date="2017-11" db="EMBL/GenBank/DDBJ databases">
        <title>De-novo sequencing of pomegranate (Punica granatum L.) genome.</title>
        <authorList>
            <person name="Akparov Z."/>
            <person name="Amiraslanov A."/>
            <person name="Hajiyeva S."/>
            <person name="Abbasov M."/>
            <person name="Kaur K."/>
            <person name="Hamwieh A."/>
            <person name="Solovyev V."/>
            <person name="Salamov A."/>
            <person name="Braich B."/>
            <person name="Kosarev P."/>
            <person name="Mahmoud A."/>
            <person name="Hajiyev E."/>
            <person name="Babayeva S."/>
            <person name="Izzatullayeva V."/>
            <person name="Mammadov A."/>
            <person name="Mammadov A."/>
            <person name="Sharifova S."/>
            <person name="Ojaghi J."/>
            <person name="Eynullazada K."/>
            <person name="Bayramov B."/>
            <person name="Abdulazimova A."/>
            <person name="Shahmuradov I."/>
        </authorList>
    </citation>
    <scope>NUCLEOTIDE SEQUENCE [LARGE SCALE GENOMIC DNA]</scope>
    <source>
        <strain evidence="7">AG2017</strain>
        <strain evidence="9">cv. AG2017</strain>
        <tissue evidence="7">Leaf</tissue>
    </source>
</reference>
<comment type="caution">
    <text evidence="6">The sequence shown here is derived from an EMBL/GenBank/DDBJ whole genome shotgun (WGS) entry which is preliminary data.</text>
</comment>
<evidence type="ECO:0000256" key="2">
    <source>
        <dbReference type="ARBA" id="ARBA00023242"/>
    </source>
</evidence>
<feature type="domain" description="KNOX1" evidence="4">
    <location>
        <begin position="33"/>
        <end position="75"/>
    </location>
</feature>
<dbReference type="GO" id="GO:0005634">
    <property type="term" value="C:nucleus"/>
    <property type="evidence" value="ECO:0007669"/>
    <property type="project" value="UniProtKB-SubCell"/>
</dbReference>
<dbReference type="SMART" id="SM01256">
    <property type="entry name" value="KNOX2"/>
    <property type="match status" value="1"/>
</dbReference>
<dbReference type="GeneID" id="116188560"/>
<evidence type="ECO:0000313" key="7">
    <source>
        <dbReference type="EMBL" id="PKI71712.1"/>
    </source>
</evidence>
<dbReference type="STRING" id="22663.A0A218XES8"/>
<dbReference type="OrthoDB" id="1704693at2759"/>